<name>A0A9P0BZ89_CHRIL</name>
<evidence type="ECO:0000256" key="7">
    <source>
        <dbReference type="ARBA" id="ARBA00023136"/>
    </source>
</evidence>
<dbReference type="PROSITE" id="PS00217">
    <property type="entry name" value="SUGAR_TRANSPORT_2"/>
    <property type="match status" value="1"/>
</dbReference>
<feature type="transmembrane region" description="Helical" evidence="9">
    <location>
        <begin position="88"/>
        <end position="107"/>
    </location>
</feature>
<dbReference type="InterPro" id="IPR020846">
    <property type="entry name" value="MFS_dom"/>
</dbReference>
<evidence type="ECO:0000313" key="12">
    <source>
        <dbReference type="Proteomes" id="UP001154114"/>
    </source>
</evidence>
<feature type="transmembrane region" description="Helical" evidence="9">
    <location>
        <begin position="369"/>
        <end position="394"/>
    </location>
</feature>
<keyword evidence="12" id="KW-1185">Reference proteome</keyword>
<keyword evidence="5 9" id="KW-0812">Transmembrane</keyword>
<evidence type="ECO:0000256" key="3">
    <source>
        <dbReference type="ARBA" id="ARBA00022475"/>
    </source>
</evidence>
<dbReference type="FunFam" id="1.20.1250.20:FF:000218">
    <property type="entry name" value="facilitated trehalose transporter Tret1"/>
    <property type="match status" value="1"/>
</dbReference>
<evidence type="ECO:0000259" key="10">
    <source>
        <dbReference type="PROSITE" id="PS50850"/>
    </source>
</evidence>
<feature type="transmembrane region" description="Helical" evidence="9">
    <location>
        <begin position="436"/>
        <end position="457"/>
    </location>
</feature>
<evidence type="ECO:0000256" key="1">
    <source>
        <dbReference type="ARBA" id="ARBA00004651"/>
    </source>
</evidence>
<dbReference type="PROSITE" id="PS50850">
    <property type="entry name" value="MFS"/>
    <property type="match status" value="1"/>
</dbReference>
<feature type="transmembrane region" description="Helical" evidence="9">
    <location>
        <begin position="113"/>
        <end position="135"/>
    </location>
</feature>
<dbReference type="InterPro" id="IPR003663">
    <property type="entry name" value="Sugar/inositol_transpt"/>
</dbReference>
<dbReference type="InterPro" id="IPR005828">
    <property type="entry name" value="MFS_sugar_transport-like"/>
</dbReference>
<keyword evidence="8" id="KW-0325">Glycoprotein</keyword>
<dbReference type="SUPFAM" id="SSF103473">
    <property type="entry name" value="MFS general substrate transporter"/>
    <property type="match status" value="1"/>
</dbReference>
<keyword evidence="7 9" id="KW-0472">Membrane</keyword>
<proteinExistence type="predicted"/>
<feature type="transmembrane region" description="Helical" evidence="9">
    <location>
        <begin position="147"/>
        <end position="165"/>
    </location>
</feature>
<evidence type="ECO:0000256" key="4">
    <source>
        <dbReference type="ARBA" id="ARBA00022597"/>
    </source>
</evidence>
<dbReference type="InterPro" id="IPR036259">
    <property type="entry name" value="MFS_trans_sf"/>
</dbReference>
<evidence type="ECO:0000256" key="6">
    <source>
        <dbReference type="ARBA" id="ARBA00022989"/>
    </source>
</evidence>
<dbReference type="Pfam" id="PF00083">
    <property type="entry name" value="Sugar_tr"/>
    <property type="match status" value="1"/>
</dbReference>
<dbReference type="Gene3D" id="1.20.1250.20">
    <property type="entry name" value="MFS general substrate transporter like domains"/>
    <property type="match status" value="1"/>
</dbReference>
<dbReference type="GO" id="GO:0022857">
    <property type="term" value="F:transmembrane transporter activity"/>
    <property type="evidence" value="ECO:0007669"/>
    <property type="project" value="InterPro"/>
</dbReference>
<dbReference type="InterPro" id="IPR050549">
    <property type="entry name" value="MFS_Trehalose_Transporter"/>
</dbReference>
<evidence type="ECO:0000256" key="8">
    <source>
        <dbReference type="ARBA" id="ARBA00023180"/>
    </source>
</evidence>
<dbReference type="AlphaFoldDB" id="A0A9P0BZ89"/>
<feature type="domain" description="Major facilitator superfamily (MFS) profile" evidence="10">
    <location>
        <begin position="16"/>
        <end position="461"/>
    </location>
</feature>
<dbReference type="GO" id="GO:0005886">
    <property type="term" value="C:plasma membrane"/>
    <property type="evidence" value="ECO:0007669"/>
    <property type="project" value="UniProtKB-SubCell"/>
</dbReference>
<keyword evidence="2" id="KW-0813">Transport</keyword>
<dbReference type="PRINTS" id="PR00171">
    <property type="entry name" value="SUGRTRNSPORT"/>
</dbReference>
<dbReference type="OrthoDB" id="6133115at2759"/>
<evidence type="ECO:0000256" key="9">
    <source>
        <dbReference type="SAM" id="Phobius"/>
    </source>
</evidence>
<dbReference type="PANTHER" id="PTHR48021:SF68">
    <property type="entry name" value="MAJOR FACILITATOR SUPERFAMILY (MFS) PROFILE DOMAIN-CONTAINING PROTEIN"/>
    <property type="match status" value="1"/>
</dbReference>
<gene>
    <name evidence="11" type="ORF">CINC_LOCUS8611</name>
</gene>
<keyword evidence="6 9" id="KW-1133">Transmembrane helix</keyword>
<accession>A0A9P0BZ89</accession>
<feature type="transmembrane region" description="Helical" evidence="9">
    <location>
        <begin position="336"/>
        <end position="357"/>
    </location>
</feature>
<feature type="transmembrane region" description="Helical" evidence="9">
    <location>
        <begin position="406"/>
        <end position="430"/>
    </location>
</feature>
<evidence type="ECO:0000313" key="11">
    <source>
        <dbReference type="EMBL" id="CAH0599206.1"/>
    </source>
</evidence>
<feature type="transmembrane region" description="Helical" evidence="9">
    <location>
        <begin position="20"/>
        <end position="38"/>
    </location>
</feature>
<dbReference type="Proteomes" id="UP001154114">
    <property type="component" value="Chromosome 27"/>
</dbReference>
<dbReference type="InterPro" id="IPR005829">
    <property type="entry name" value="Sugar_transporter_CS"/>
</dbReference>
<keyword evidence="3" id="KW-1003">Cell membrane</keyword>
<feature type="transmembrane region" description="Helical" evidence="9">
    <location>
        <begin position="171"/>
        <end position="192"/>
    </location>
</feature>
<organism evidence="11 12">
    <name type="scientific">Chrysodeixis includens</name>
    <name type="common">Soybean looper</name>
    <name type="synonym">Pseudoplusia includens</name>
    <dbReference type="NCBI Taxonomy" id="689277"/>
    <lineage>
        <taxon>Eukaryota</taxon>
        <taxon>Metazoa</taxon>
        <taxon>Ecdysozoa</taxon>
        <taxon>Arthropoda</taxon>
        <taxon>Hexapoda</taxon>
        <taxon>Insecta</taxon>
        <taxon>Pterygota</taxon>
        <taxon>Neoptera</taxon>
        <taxon>Endopterygota</taxon>
        <taxon>Lepidoptera</taxon>
        <taxon>Glossata</taxon>
        <taxon>Ditrysia</taxon>
        <taxon>Noctuoidea</taxon>
        <taxon>Noctuidae</taxon>
        <taxon>Plusiinae</taxon>
        <taxon>Chrysodeixis</taxon>
    </lineage>
</organism>
<evidence type="ECO:0000256" key="2">
    <source>
        <dbReference type="ARBA" id="ARBA00022448"/>
    </source>
</evidence>
<comment type="subcellular location">
    <subcellularLocation>
        <location evidence="1">Cell membrane</location>
        <topology evidence="1">Multi-pass membrane protein</topology>
    </subcellularLocation>
</comment>
<feature type="transmembrane region" description="Helical" evidence="9">
    <location>
        <begin position="267"/>
        <end position="286"/>
    </location>
</feature>
<feature type="transmembrane region" description="Helical" evidence="9">
    <location>
        <begin position="306"/>
        <end position="329"/>
    </location>
</feature>
<feature type="transmembrane region" description="Helical" evidence="9">
    <location>
        <begin position="58"/>
        <end position="76"/>
    </location>
</feature>
<reference evidence="11" key="1">
    <citation type="submission" date="2021-12" db="EMBL/GenBank/DDBJ databases">
        <authorList>
            <person name="King R."/>
        </authorList>
    </citation>
    <scope>NUCLEOTIDE SEQUENCE</scope>
</reference>
<evidence type="ECO:0000256" key="5">
    <source>
        <dbReference type="ARBA" id="ARBA00022692"/>
    </source>
</evidence>
<dbReference type="EMBL" id="LR824030">
    <property type="protein sequence ID" value="CAH0599206.1"/>
    <property type="molecule type" value="Genomic_DNA"/>
</dbReference>
<protein>
    <recommendedName>
        <fullName evidence="10">Major facilitator superfamily (MFS) profile domain-containing protein</fullName>
    </recommendedName>
</protein>
<sequence>MSDPKEKKQCITPFMKQCFVTAGVSLNMAGSGLVVGFTTGLLQQLKAPDSIIQIDEVSGSWIAAIIGISLLIGNFLAPPLMSKFGRKIANLITIVPLIVGWAAIYFAKSVTVLIMARLLQGLCMGMCTSIGSLLIGEYSSPKYRGAFLMTISVSIATAVLFVHSLGSYLSWQVTSLICGVISIIDLFIVIYSPESPSWLADKGRYEACKKTFRWLRGDTEEEELREIINASIALKEEQAKEVQPTSLTNKIASEIDYIKSTVVKKEFLKPIIIMIHIYILGQWNGVNMLVAYPIDMFNRMVGTNTNMPLLVMTLDIHRIVANTTALYVIQKVKRRTILGVTVIMNILAVITCAGYMYAKQTGLLPPDEYILGVALVHAHMFSVATGALPLCFIIAGEIFPLEYRSLAGGISVLFYSLNMFVTMKSVPLMFTTIDLFGTYIVFAIFMTYSFLVVWFLLPETKDRTLQDIEDEFRGRPLSPKELKSVQSIASIRAYTPDRRCSGTSVI</sequence>
<dbReference type="PANTHER" id="PTHR48021">
    <property type="match status" value="1"/>
</dbReference>
<keyword evidence="4" id="KW-0762">Sugar transport</keyword>